<accession>A0A4C1UZ93</accession>
<evidence type="ECO:0000256" key="1">
    <source>
        <dbReference type="SAM" id="MobiDB-lite"/>
    </source>
</evidence>
<feature type="compositionally biased region" description="Basic residues" evidence="1">
    <location>
        <begin position="129"/>
        <end position="141"/>
    </location>
</feature>
<feature type="region of interest" description="Disordered" evidence="1">
    <location>
        <begin position="1"/>
        <end position="51"/>
    </location>
</feature>
<protein>
    <submittedName>
        <fullName evidence="2">Uncharacterized protein</fullName>
    </submittedName>
</protein>
<sequence>MTRARQEHPIPSASTEQEHVRRLANDSVPAKKYKSTTPPTHVAGRGGTGGVLPARGIFLSTRFDRPDSIDSNLVFHLRTCGRDRVEHAITAPARRRRPVSRRRARARPPPAAKSGGLARAATRPACGSRCRHSTRPRHRNTSKCLPTPNDGKLQKRVTLTSLFSMKHLQARFEDKTYSYEVTENGMTSEFPLV</sequence>
<name>A0A4C1UZ93_EUMVA</name>
<dbReference type="EMBL" id="BGZK01000241">
    <property type="protein sequence ID" value="GBP31124.1"/>
    <property type="molecule type" value="Genomic_DNA"/>
</dbReference>
<feature type="compositionally biased region" description="Basic residues" evidence="1">
    <location>
        <begin position="93"/>
        <end position="106"/>
    </location>
</feature>
<evidence type="ECO:0000313" key="3">
    <source>
        <dbReference type="Proteomes" id="UP000299102"/>
    </source>
</evidence>
<proteinExistence type="predicted"/>
<dbReference type="Proteomes" id="UP000299102">
    <property type="component" value="Unassembled WGS sequence"/>
</dbReference>
<keyword evidence="3" id="KW-1185">Reference proteome</keyword>
<feature type="region of interest" description="Disordered" evidence="1">
    <location>
        <begin position="93"/>
        <end position="150"/>
    </location>
</feature>
<comment type="caution">
    <text evidence="2">The sequence shown here is derived from an EMBL/GenBank/DDBJ whole genome shotgun (WGS) entry which is preliminary data.</text>
</comment>
<reference evidence="2 3" key="1">
    <citation type="journal article" date="2019" name="Commun. Biol.">
        <title>The bagworm genome reveals a unique fibroin gene that provides high tensile strength.</title>
        <authorList>
            <person name="Kono N."/>
            <person name="Nakamura H."/>
            <person name="Ohtoshi R."/>
            <person name="Tomita M."/>
            <person name="Numata K."/>
            <person name="Arakawa K."/>
        </authorList>
    </citation>
    <scope>NUCLEOTIDE SEQUENCE [LARGE SCALE GENOMIC DNA]</scope>
</reference>
<dbReference type="AlphaFoldDB" id="A0A4C1UZ93"/>
<organism evidence="2 3">
    <name type="scientific">Eumeta variegata</name>
    <name type="common">Bagworm moth</name>
    <name type="synonym">Eumeta japonica</name>
    <dbReference type="NCBI Taxonomy" id="151549"/>
    <lineage>
        <taxon>Eukaryota</taxon>
        <taxon>Metazoa</taxon>
        <taxon>Ecdysozoa</taxon>
        <taxon>Arthropoda</taxon>
        <taxon>Hexapoda</taxon>
        <taxon>Insecta</taxon>
        <taxon>Pterygota</taxon>
        <taxon>Neoptera</taxon>
        <taxon>Endopterygota</taxon>
        <taxon>Lepidoptera</taxon>
        <taxon>Glossata</taxon>
        <taxon>Ditrysia</taxon>
        <taxon>Tineoidea</taxon>
        <taxon>Psychidae</taxon>
        <taxon>Oiketicinae</taxon>
        <taxon>Eumeta</taxon>
    </lineage>
</organism>
<evidence type="ECO:0000313" key="2">
    <source>
        <dbReference type="EMBL" id="GBP31124.1"/>
    </source>
</evidence>
<gene>
    <name evidence="2" type="ORF">EVAR_77421_1</name>
</gene>